<evidence type="ECO:0000313" key="2">
    <source>
        <dbReference type="EnsemblPlants" id="Kaladp0039s0504.1.v1.1"/>
    </source>
</evidence>
<feature type="compositionally biased region" description="Basic and acidic residues" evidence="1">
    <location>
        <begin position="144"/>
        <end position="155"/>
    </location>
</feature>
<dbReference type="OMA" id="MLVFNDD"/>
<protein>
    <submittedName>
        <fullName evidence="2">Uncharacterized protein</fullName>
    </submittedName>
</protein>
<dbReference type="InterPro" id="IPR040412">
    <property type="entry name" value="At1g65710-like"/>
</dbReference>
<accession>A0A7N0TKV9</accession>
<dbReference type="PANTHER" id="PTHR34367">
    <property type="entry name" value="OS02G0734667 PROTEIN"/>
    <property type="match status" value="1"/>
</dbReference>
<dbReference type="EnsemblPlants" id="Kaladp0039s0504.1.v1.1">
    <property type="protein sequence ID" value="Kaladp0039s0504.1.v1.1"/>
    <property type="gene ID" value="Kaladp0039s0504.v1.1"/>
</dbReference>
<sequence>MGSCLSKKGDNSASVAAAAVVKSESLPVPGKAVKVVAAAPALEKNVVKAEQRKVEEEDVVKKEIFVIKHRKSHSHDKLLQQEAQIQKATPEAQGRAEKMGLGTPVRTSSCTRDEVDAILIQCGRLSRSSSANTPAGKKYSGSKRSFDFDNEVGVKDEDDELEKVGTLRRQSRSRSSPSKPGRRRTPSRERDRDSTQQRSGSRERTSVAGNGRRVSRSPGRRSDTPVGAAGSESGGNGGARPGKLVSVPASVTSSLGAANEQQGSVRRVAVKRDVRSPRSQSPAQSRQQPLTLSRSNSRKTDQSPFRRNPLSELDNNPSSQTLRKSSQNQNQSQEDAGCRSLSAKRAAATKVECKVVESKPKSIQATDSLQPKLNRSRSWSRSWDLDELSGGANPSPNPNGSSYAAILLEDIQNFHQKSSNTNVAFALPQCVSKACSILEAVADLNSTTSSCSFMSNEDRKKGGERKKFEARDHPFMETELAVSDDLMEPSLHKYVTMRRGTMMGGGSDVG</sequence>
<dbReference type="Gramene" id="Kaladp0039s0504.1.v1.1">
    <property type="protein sequence ID" value="Kaladp0039s0504.1.v1.1"/>
    <property type="gene ID" value="Kaladp0039s0504.v1.1"/>
</dbReference>
<feature type="region of interest" description="Disordered" evidence="1">
    <location>
        <begin position="89"/>
        <end position="108"/>
    </location>
</feature>
<proteinExistence type="predicted"/>
<dbReference type="PANTHER" id="PTHR34367:SF1">
    <property type="entry name" value="OS04G0528600 PROTEIN"/>
    <property type="match status" value="1"/>
</dbReference>
<dbReference type="AlphaFoldDB" id="A0A7N0TKV9"/>
<feature type="compositionally biased region" description="Polar residues" evidence="1">
    <location>
        <begin position="361"/>
        <end position="373"/>
    </location>
</feature>
<evidence type="ECO:0000313" key="3">
    <source>
        <dbReference type="Proteomes" id="UP000594263"/>
    </source>
</evidence>
<feature type="compositionally biased region" description="Basic and acidic residues" evidence="1">
    <location>
        <begin position="186"/>
        <end position="205"/>
    </location>
</feature>
<feature type="compositionally biased region" description="Polar residues" evidence="1">
    <location>
        <begin position="313"/>
        <end position="334"/>
    </location>
</feature>
<feature type="compositionally biased region" description="Polar residues" evidence="1">
    <location>
        <begin position="249"/>
        <end position="264"/>
    </location>
</feature>
<reference evidence="2" key="1">
    <citation type="submission" date="2021-01" db="UniProtKB">
        <authorList>
            <consortium name="EnsemblPlants"/>
        </authorList>
    </citation>
    <scope>IDENTIFICATION</scope>
</reference>
<feature type="region of interest" description="Disordered" evidence="1">
    <location>
        <begin position="127"/>
        <end position="397"/>
    </location>
</feature>
<keyword evidence="3" id="KW-1185">Reference proteome</keyword>
<organism evidence="2 3">
    <name type="scientific">Kalanchoe fedtschenkoi</name>
    <name type="common">Lavender scallops</name>
    <name type="synonym">South American air plant</name>
    <dbReference type="NCBI Taxonomy" id="63787"/>
    <lineage>
        <taxon>Eukaryota</taxon>
        <taxon>Viridiplantae</taxon>
        <taxon>Streptophyta</taxon>
        <taxon>Embryophyta</taxon>
        <taxon>Tracheophyta</taxon>
        <taxon>Spermatophyta</taxon>
        <taxon>Magnoliopsida</taxon>
        <taxon>eudicotyledons</taxon>
        <taxon>Gunneridae</taxon>
        <taxon>Pentapetalae</taxon>
        <taxon>Saxifragales</taxon>
        <taxon>Crassulaceae</taxon>
        <taxon>Kalanchoe</taxon>
    </lineage>
</organism>
<feature type="compositionally biased region" description="Low complexity" evidence="1">
    <location>
        <begin position="277"/>
        <end position="289"/>
    </location>
</feature>
<feature type="compositionally biased region" description="Basic and acidic residues" evidence="1">
    <location>
        <begin position="351"/>
        <end position="360"/>
    </location>
</feature>
<dbReference type="Proteomes" id="UP000594263">
    <property type="component" value="Unplaced"/>
</dbReference>
<evidence type="ECO:0000256" key="1">
    <source>
        <dbReference type="SAM" id="MobiDB-lite"/>
    </source>
</evidence>
<name>A0A7N0TKV9_KALFE</name>